<dbReference type="InterPro" id="IPR036291">
    <property type="entry name" value="NAD(P)-bd_dom_sf"/>
</dbReference>
<dbReference type="InterPro" id="IPR002364">
    <property type="entry name" value="Quin_OxRdtase/zeta-crystal_CS"/>
</dbReference>
<feature type="domain" description="Enoyl reductase (ER)" evidence="2">
    <location>
        <begin position="11"/>
        <end position="304"/>
    </location>
</feature>
<accession>A0A1N6GH94</accession>
<evidence type="ECO:0000259" key="2">
    <source>
        <dbReference type="SMART" id="SM00829"/>
    </source>
</evidence>
<evidence type="ECO:0000256" key="1">
    <source>
        <dbReference type="ARBA" id="ARBA00023002"/>
    </source>
</evidence>
<dbReference type="CDD" id="cd05289">
    <property type="entry name" value="MDR_like_2"/>
    <property type="match status" value="1"/>
</dbReference>
<dbReference type="Pfam" id="PF13602">
    <property type="entry name" value="ADH_zinc_N_2"/>
    <property type="match status" value="1"/>
</dbReference>
<dbReference type="SMART" id="SM00829">
    <property type="entry name" value="PKS_ER"/>
    <property type="match status" value="1"/>
</dbReference>
<sequence>MNRALRIHAYGGAHAVSIDQIDTPHAASGEVLVRVHAAGVNGLDWKIRDGILQDVFRLPLPATLGIELAGEVVATGAGVTGFAVGDRVMGALGGIGAYADHVALAADKLTGIPAGLSDTVAAATPVAALTAWQALFEAGELKRGQTVLIHGAAGGVGSFAVQFARRAGARVIATARGIHAGYLRELGADEVIDYRTESFWDVAKHVDLVLDLVGGEALAKSWQIVAADGKVVSTAAPEIATQTPAGKRGVWFQMRADAGQLATIALDVARGDLKAEVSEIVAPTEAAEAIERNKTGHGRGKTVVQFR</sequence>
<proteinExistence type="predicted"/>
<dbReference type="SUPFAM" id="SSF50129">
    <property type="entry name" value="GroES-like"/>
    <property type="match status" value="1"/>
</dbReference>
<dbReference type="AlphaFoldDB" id="A0A1N6GH94"/>
<dbReference type="OrthoDB" id="9787435at2"/>
<dbReference type="InterPro" id="IPR050700">
    <property type="entry name" value="YIM1/Zinc_Alcohol_DH_Fams"/>
</dbReference>
<dbReference type="EMBL" id="FSRU01000001">
    <property type="protein sequence ID" value="SIO06874.1"/>
    <property type="molecule type" value="Genomic_DNA"/>
</dbReference>
<reference evidence="3 4" key="1">
    <citation type="submission" date="2016-11" db="EMBL/GenBank/DDBJ databases">
        <authorList>
            <person name="Jaros S."/>
            <person name="Januszkiewicz K."/>
            <person name="Wedrychowicz H."/>
        </authorList>
    </citation>
    <scope>NUCLEOTIDE SEQUENCE [LARGE SCALE GENOMIC DNA]</scope>
    <source>
        <strain evidence="3 4">GAS95</strain>
    </source>
</reference>
<dbReference type="GO" id="GO:0008270">
    <property type="term" value="F:zinc ion binding"/>
    <property type="evidence" value="ECO:0007669"/>
    <property type="project" value="InterPro"/>
</dbReference>
<dbReference type="Pfam" id="PF08240">
    <property type="entry name" value="ADH_N"/>
    <property type="match status" value="1"/>
</dbReference>
<dbReference type="InterPro" id="IPR013154">
    <property type="entry name" value="ADH-like_N"/>
</dbReference>
<dbReference type="Proteomes" id="UP000185151">
    <property type="component" value="Unassembled WGS sequence"/>
</dbReference>
<dbReference type="PANTHER" id="PTHR11695">
    <property type="entry name" value="ALCOHOL DEHYDROGENASE RELATED"/>
    <property type="match status" value="1"/>
</dbReference>
<dbReference type="RefSeq" id="WP_074294298.1">
    <property type="nucleotide sequence ID" value="NZ_FSRU01000001.1"/>
</dbReference>
<evidence type="ECO:0000313" key="4">
    <source>
        <dbReference type="Proteomes" id="UP000185151"/>
    </source>
</evidence>
<dbReference type="PANTHER" id="PTHR11695:SF294">
    <property type="entry name" value="RETICULON-4-INTERACTING PROTEIN 1, MITOCHONDRIAL"/>
    <property type="match status" value="1"/>
</dbReference>
<name>A0A1N6GH94_9BURK</name>
<dbReference type="Gene3D" id="3.90.180.10">
    <property type="entry name" value="Medium-chain alcohol dehydrogenases, catalytic domain"/>
    <property type="match status" value="1"/>
</dbReference>
<keyword evidence="4" id="KW-1185">Reference proteome</keyword>
<dbReference type="PROSITE" id="PS01162">
    <property type="entry name" value="QOR_ZETA_CRYSTAL"/>
    <property type="match status" value="1"/>
</dbReference>
<protein>
    <submittedName>
        <fullName evidence="3">NADPH:quinone reductase</fullName>
    </submittedName>
</protein>
<organism evidence="3 4">
    <name type="scientific">Paraburkholderia phenazinium</name>
    <dbReference type="NCBI Taxonomy" id="60549"/>
    <lineage>
        <taxon>Bacteria</taxon>
        <taxon>Pseudomonadati</taxon>
        <taxon>Pseudomonadota</taxon>
        <taxon>Betaproteobacteria</taxon>
        <taxon>Burkholderiales</taxon>
        <taxon>Burkholderiaceae</taxon>
        <taxon>Paraburkholderia</taxon>
    </lineage>
</organism>
<dbReference type="InterPro" id="IPR011032">
    <property type="entry name" value="GroES-like_sf"/>
</dbReference>
<keyword evidence="1" id="KW-0560">Oxidoreductase</keyword>
<dbReference type="SUPFAM" id="SSF51735">
    <property type="entry name" value="NAD(P)-binding Rossmann-fold domains"/>
    <property type="match status" value="1"/>
</dbReference>
<dbReference type="Gene3D" id="3.40.50.720">
    <property type="entry name" value="NAD(P)-binding Rossmann-like Domain"/>
    <property type="match status" value="1"/>
</dbReference>
<gene>
    <name evidence="3" type="ORF">SAMN05444165_0768</name>
</gene>
<dbReference type="GO" id="GO:0016491">
    <property type="term" value="F:oxidoreductase activity"/>
    <property type="evidence" value="ECO:0007669"/>
    <property type="project" value="UniProtKB-KW"/>
</dbReference>
<evidence type="ECO:0000313" key="3">
    <source>
        <dbReference type="EMBL" id="SIO06874.1"/>
    </source>
</evidence>
<dbReference type="InterPro" id="IPR020843">
    <property type="entry name" value="ER"/>
</dbReference>